<gene>
    <name evidence="1" type="ORF">H1R13_27575</name>
</gene>
<sequence length="149" mass="16056">MGIADTPIAAASAVFSGLAAFGAWKASREANDTAASVAQIERDRWHNALTPQLRLRLEQSDGLLYVRFDGPAQLGRLSIRLIIRDDFDRTRVPGLAGGPTPDEIAQVVWGSYRFRPGVDGADQLGRTVTPFPLDAGDRTRLALDPSVNG</sequence>
<dbReference type="EMBL" id="JACMHY010000013">
    <property type="protein sequence ID" value="MBC2868589.1"/>
    <property type="molecule type" value="Genomic_DNA"/>
</dbReference>
<dbReference type="AlphaFoldDB" id="A0A7X1I4E4"/>
<dbReference type="OrthoDB" id="3436922at2"/>
<comment type="caution">
    <text evidence="1">The sequence shown here is derived from an EMBL/GenBank/DDBJ whole genome shotgun (WGS) entry which is preliminary data.</text>
</comment>
<organism evidence="1 2">
    <name type="scientific">Streptomyces mexicanus</name>
    <dbReference type="NCBI Taxonomy" id="178566"/>
    <lineage>
        <taxon>Bacteria</taxon>
        <taxon>Bacillati</taxon>
        <taxon>Actinomycetota</taxon>
        <taxon>Actinomycetes</taxon>
        <taxon>Kitasatosporales</taxon>
        <taxon>Streptomycetaceae</taxon>
        <taxon>Streptomyces</taxon>
    </lineage>
</organism>
<name>A0A7X1I4E4_9ACTN</name>
<dbReference type="Proteomes" id="UP000517694">
    <property type="component" value="Unassembled WGS sequence"/>
</dbReference>
<protein>
    <submittedName>
        <fullName evidence="1">Uncharacterized protein</fullName>
    </submittedName>
</protein>
<reference evidence="1 2" key="1">
    <citation type="submission" date="2020-08" db="EMBL/GenBank/DDBJ databases">
        <title>Whole-Genome Sequence of French Clinical Streptomyces mexicanus Strain Q0842.</title>
        <authorList>
            <person name="Boxberger M."/>
            <person name="La Scola B."/>
        </authorList>
    </citation>
    <scope>NUCLEOTIDE SEQUENCE [LARGE SCALE GENOMIC DNA]</scope>
    <source>
        <strain evidence="1 2">Marseille-Q0842</strain>
    </source>
</reference>
<accession>A0A7X1I4E4</accession>
<evidence type="ECO:0000313" key="1">
    <source>
        <dbReference type="EMBL" id="MBC2868589.1"/>
    </source>
</evidence>
<evidence type="ECO:0000313" key="2">
    <source>
        <dbReference type="Proteomes" id="UP000517694"/>
    </source>
</evidence>
<proteinExistence type="predicted"/>
<dbReference type="RefSeq" id="WP_159662518.1">
    <property type="nucleotide sequence ID" value="NZ_JACMHY010000013.1"/>
</dbReference>
<keyword evidence="2" id="KW-1185">Reference proteome</keyword>